<feature type="signal peptide" evidence="1">
    <location>
        <begin position="1"/>
        <end position="21"/>
    </location>
</feature>
<keyword evidence="1" id="KW-0732">Signal</keyword>
<feature type="chain" id="PRO_5005895167" evidence="1">
    <location>
        <begin position="22"/>
        <end position="144"/>
    </location>
</feature>
<reference evidence="3" key="1">
    <citation type="submission" date="2017-02" db="UniProtKB">
        <authorList>
            <consortium name="WormBaseParasite"/>
        </authorList>
    </citation>
    <scope>IDENTIFICATION</scope>
</reference>
<organism evidence="2 3">
    <name type="scientific">Strongyloides papillosus</name>
    <name type="common">Intestinal threadworm</name>
    <dbReference type="NCBI Taxonomy" id="174720"/>
    <lineage>
        <taxon>Eukaryota</taxon>
        <taxon>Metazoa</taxon>
        <taxon>Ecdysozoa</taxon>
        <taxon>Nematoda</taxon>
        <taxon>Chromadorea</taxon>
        <taxon>Rhabditida</taxon>
        <taxon>Tylenchina</taxon>
        <taxon>Panagrolaimomorpha</taxon>
        <taxon>Strongyloidoidea</taxon>
        <taxon>Strongyloididae</taxon>
        <taxon>Strongyloides</taxon>
    </lineage>
</organism>
<dbReference type="Proteomes" id="UP000046392">
    <property type="component" value="Unplaced"/>
</dbReference>
<dbReference type="AlphaFoldDB" id="A0A0N5C0W8"/>
<protein>
    <submittedName>
        <fullName evidence="3">Uncharacterized protein</fullName>
    </submittedName>
</protein>
<evidence type="ECO:0000256" key="1">
    <source>
        <dbReference type="SAM" id="SignalP"/>
    </source>
</evidence>
<sequence length="144" mass="15929">MFLRIFTVFIINLISTILISSNPNCPFIWEDFYVSVVGQVNWATEGVKKAGGTAKLICNGREVTRSSLKNGELFRVETQSHTSHLPNFYVSVVGQVNWATEGVKKAGGTAKLICNGREVTRSSLKNGELFRVETQSHTSHLPSK</sequence>
<name>A0A0N5C0W8_STREA</name>
<proteinExistence type="predicted"/>
<accession>A0A0N5C0W8</accession>
<dbReference type="WBParaSite" id="SPAL_0001164700.1">
    <property type="protein sequence ID" value="SPAL_0001164700.1"/>
    <property type="gene ID" value="SPAL_0001164700"/>
</dbReference>
<evidence type="ECO:0000313" key="3">
    <source>
        <dbReference type="WBParaSite" id="SPAL_0001164700.1"/>
    </source>
</evidence>
<evidence type="ECO:0000313" key="2">
    <source>
        <dbReference type="Proteomes" id="UP000046392"/>
    </source>
</evidence>
<keyword evidence="2" id="KW-1185">Reference proteome</keyword>